<dbReference type="InterPro" id="IPR029063">
    <property type="entry name" value="SAM-dependent_MTases_sf"/>
</dbReference>
<name>A0A1D6H073_MAIZE</name>
<keyword evidence="2" id="KW-0479">Metal-binding</keyword>
<sequence length="392" mass="44558">MDIRRDFHMAEGEGEWSYSKNCRRQHVAVRETRPMVETAVKQVYAALLPRTMVVADLGCSAGPNTLLFISSVLSSIAAAAGAERCKPPSGGGDDDDHHVELQFVLNDLPGNDFNHLFRSVEEEFRRAAGCERGPPPPPYYVMGLPESYYNRLFPRQTVHLFHSSYCLHWRSQEPEGLEAWRKPCLNEDNIYIARSRTTTPSVAKLFQEQFQKDFSLFLKLRHEELVHGGRMVLVFLGRKNEDAYSGDLNQLFALVATALQSLVLKEIKSIVKGLVEKEKLESFNLPIYGPSVGEVEDLVTQSGLFSMDLIKQFEMNWDPLDDSEGDDVVEDSARSSMNVAKYIRSVLKSLIVRHFGEAIIDAWFAEFRRLVAEHLEKEKTKFTTFAMCLKKE</sequence>
<organism evidence="4">
    <name type="scientific">Zea mays</name>
    <name type="common">Maize</name>
    <dbReference type="NCBI Taxonomy" id="4577"/>
    <lineage>
        <taxon>Eukaryota</taxon>
        <taxon>Viridiplantae</taxon>
        <taxon>Streptophyta</taxon>
        <taxon>Embryophyta</taxon>
        <taxon>Tracheophyta</taxon>
        <taxon>Spermatophyta</taxon>
        <taxon>Magnoliopsida</taxon>
        <taxon>Liliopsida</taxon>
        <taxon>Poales</taxon>
        <taxon>Poaceae</taxon>
        <taxon>PACMAD clade</taxon>
        <taxon>Panicoideae</taxon>
        <taxon>Andropogonodae</taxon>
        <taxon>Andropogoneae</taxon>
        <taxon>Tripsacinae</taxon>
        <taxon>Zea</taxon>
    </lineage>
</organism>
<dbReference type="OMA" id="QHANCRN"/>
<dbReference type="IntAct" id="A0A1D6H073">
    <property type="interactions" value="2"/>
</dbReference>
<reference evidence="4" key="1">
    <citation type="submission" date="2015-12" db="EMBL/GenBank/DDBJ databases">
        <title>Update maize B73 reference genome by single molecule sequencing technologies.</title>
        <authorList>
            <consortium name="Maize Genome Sequencing Project"/>
            <person name="Ware D."/>
        </authorList>
    </citation>
    <scope>NUCLEOTIDE SEQUENCE</scope>
    <source>
        <tissue evidence="4">Seedling</tissue>
    </source>
</reference>
<dbReference type="PANTHER" id="PTHR31009">
    <property type="entry name" value="S-ADENOSYL-L-METHIONINE:CARBOXYL METHYLTRANSFERASE FAMILY PROTEIN"/>
    <property type="match status" value="1"/>
</dbReference>
<dbReference type="SMR" id="A0A1D6H073"/>
<dbReference type="Gene3D" id="1.10.1200.270">
    <property type="entry name" value="Methyltransferase, alpha-helical capping domain"/>
    <property type="match status" value="1"/>
</dbReference>
<dbReference type="EMBL" id="CM000781">
    <property type="protein sequence ID" value="AQK68343.1"/>
    <property type="molecule type" value="Genomic_DNA"/>
</dbReference>
<dbReference type="Pfam" id="PF03492">
    <property type="entry name" value="Methyltransf_7"/>
    <property type="match status" value="1"/>
</dbReference>
<keyword evidence="4" id="KW-0489">Methyltransferase</keyword>
<evidence type="ECO:0000313" key="4">
    <source>
        <dbReference type="EMBL" id="AQK68343.1"/>
    </source>
</evidence>
<dbReference type="GO" id="GO:0008168">
    <property type="term" value="F:methyltransferase activity"/>
    <property type="evidence" value="ECO:0007669"/>
    <property type="project" value="UniProtKB-KW"/>
</dbReference>
<keyword evidence="4" id="KW-0808">Transferase</keyword>
<proteinExistence type="inferred from homology"/>
<dbReference type="InterPro" id="IPR005299">
    <property type="entry name" value="MeTrfase_7"/>
</dbReference>
<dbReference type="AlphaFoldDB" id="A0A1D6H073"/>
<evidence type="ECO:0000256" key="2">
    <source>
        <dbReference type="ARBA" id="ARBA00022723"/>
    </source>
</evidence>
<comment type="similarity">
    <text evidence="1">Belongs to the methyltransferase superfamily. Type-7 methyltransferase family. SABATH subfamily.</text>
</comment>
<dbReference type="SUPFAM" id="SSF53335">
    <property type="entry name" value="S-adenosyl-L-methionine-dependent methyltransferases"/>
    <property type="match status" value="1"/>
</dbReference>
<evidence type="ECO:0000256" key="3">
    <source>
        <dbReference type="ARBA" id="ARBA00022842"/>
    </source>
</evidence>
<evidence type="ECO:0000256" key="1">
    <source>
        <dbReference type="ARBA" id="ARBA00008908"/>
    </source>
</evidence>
<dbReference type="STRING" id="4577.A0A1D6H073"/>
<dbReference type="InParanoid" id="A0A1D6H073"/>
<gene>
    <name evidence="4" type="ORF">ZEAMMB73_Zm00001d015217</name>
</gene>
<dbReference type="ExpressionAtlas" id="A0A1D6H073">
    <property type="expression patterns" value="baseline and differential"/>
</dbReference>
<protein>
    <submittedName>
        <fullName evidence="4">Salicylate/benzoate carboxyl methyltransferase</fullName>
    </submittedName>
</protein>
<keyword evidence="3" id="KW-0460">Magnesium</keyword>
<accession>A0A1D6H073</accession>
<dbReference type="InterPro" id="IPR042086">
    <property type="entry name" value="MeTrfase_capping"/>
</dbReference>
<dbReference type="GO" id="GO:0046872">
    <property type="term" value="F:metal ion binding"/>
    <property type="evidence" value="ECO:0007669"/>
    <property type="project" value="UniProtKB-KW"/>
</dbReference>
<dbReference type="GO" id="GO:0032259">
    <property type="term" value="P:methylation"/>
    <property type="evidence" value="ECO:0007669"/>
    <property type="project" value="UniProtKB-KW"/>
</dbReference>
<dbReference type="Gene3D" id="3.40.50.150">
    <property type="entry name" value="Vaccinia Virus protein VP39"/>
    <property type="match status" value="1"/>
</dbReference>